<dbReference type="AlphaFoldDB" id="A0A5C6M7F5"/>
<gene>
    <name evidence="1" type="ORF">E3A20_07590</name>
</gene>
<keyword evidence="2" id="KW-1185">Reference proteome</keyword>
<reference evidence="1 2" key="1">
    <citation type="submission" date="2019-08" db="EMBL/GenBank/DDBJ databases">
        <title>100 year-old enigma solved: identification of Planctomyces bekefii, the type genus and species of the phylum Planctomycetes.</title>
        <authorList>
            <person name="Svetlana D.N."/>
            <person name="Overmann J."/>
        </authorList>
    </citation>
    <scope>NUCLEOTIDE SEQUENCE [LARGE SCALE GENOMIC DNA]</scope>
    <source>
        <strain evidence="1">Phe10_nw2017</strain>
    </source>
</reference>
<evidence type="ECO:0000313" key="2">
    <source>
        <dbReference type="Proteomes" id="UP000321083"/>
    </source>
</evidence>
<dbReference type="EMBL" id="SRHE01000107">
    <property type="protein sequence ID" value="TWW10157.1"/>
    <property type="molecule type" value="Genomic_DNA"/>
</dbReference>
<name>A0A5C6M7F5_9PLAN</name>
<evidence type="ECO:0000313" key="1">
    <source>
        <dbReference type="EMBL" id="TWW10157.1"/>
    </source>
</evidence>
<protein>
    <submittedName>
        <fullName evidence="1">Uncharacterized protein</fullName>
    </submittedName>
</protein>
<proteinExistence type="predicted"/>
<sequence>MAGWEDLENQLPLDVRDVSQAREDLDRLALRVLGNEDGQKLMAWLRQTVLEQPVALPGSDSSYAYYREGQNSMVRDLEARLIRARKM</sequence>
<accession>A0A5C6M7F5</accession>
<dbReference type="Proteomes" id="UP000321083">
    <property type="component" value="Unassembled WGS sequence"/>
</dbReference>
<reference evidence="1 2" key="2">
    <citation type="submission" date="2019-08" db="EMBL/GenBank/DDBJ databases">
        <authorList>
            <person name="Henke P."/>
        </authorList>
    </citation>
    <scope>NUCLEOTIDE SEQUENCE [LARGE SCALE GENOMIC DNA]</scope>
    <source>
        <strain evidence="1">Phe10_nw2017</strain>
    </source>
</reference>
<comment type="caution">
    <text evidence="1">The sequence shown here is derived from an EMBL/GenBank/DDBJ whole genome shotgun (WGS) entry which is preliminary data.</text>
</comment>
<organism evidence="1 2">
    <name type="scientific">Planctomyces bekefii</name>
    <dbReference type="NCBI Taxonomy" id="1653850"/>
    <lineage>
        <taxon>Bacteria</taxon>
        <taxon>Pseudomonadati</taxon>
        <taxon>Planctomycetota</taxon>
        <taxon>Planctomycetia</taxon>
        <taxon>Planctomycetales</taxon>
        <taxon>Planctomycetaceae</taxon>
        <taxon>Planctomyces</taxon>
    </lineage>
</organism>